<feature type="transmembrane region" description="Helical" evidence="1">
    <location>
        <begin position="7"/>
        <end position="25"/>
    </location>
</feature>
<organism evidence="2 3">
    <name type="scientific">Rhizosphaericola mali</name>
    <dbReference type="NCBI Taxonomy" id="2545455"/>
    <lineage>
        <taxon>Bacteria</taxon>
        <taxon>Pseudomonadati</taxon>
        <taxon>Bacteroidota</taxon>
        <taxon>Chitinophagia</taxon>
        <taxon>Chitinophagales</taxon>
        <taxon>Chitinophagaceae</taxon>
        <taxon>Rhizosphaericola</taxon>
    </lineage>
</organism>
<sequence>MNIKNTFSNYIISFVIITFWGTISACSKSSVNEQNTNAISDINAFDTTFTAVINLVGKSTTEVKSFLKDRAYITTTNGNIISFKNTYSAFNIPNALFQVDATINNNNQVNQISIAYLQSEYTTENVKYFFKSIDSSMRANSYTNQGLSLWQKVYNNKDSSVYKVETKYSDSTLNTITDSTTLQFETNYISTNSLTAQLRHTTPVQLALTITQ</sequence>
<name>A0A5P2G1W5_9BACT</name>
<keyword evidence="1" id="KW-1133">Transmembrane helix</keyword>
<reference evidence="2 3" key="1">
    <citation type="submission" date="2019-09" db="EMBL/GenBank/DDBJ databases">
        <title>Complete genome sequence of Arachidicoccus sp. B3-10 isolated from apple orchard soil.</title>
        <authorList>
            <person name="Kim H.S."/>
            <person name="Han K.-I."/>
            <person name="Suh M.K."/>
            <person name="Lee K.C."/>
            <person name="Eom M.K."/>
            <person name="Kim J.-S."/>
            <person name="Kang S.W."/>
            <person name="Sin Y."/>
            <person name="Lee J.-S."/>
        </authorList>
    </citation>
    <scope>NUCLEOTIDE SEQUENCE [LARGE SCALE GENOMIC DNA]</scope>
    <source>
        <strain evidence="2 3">B3-10</strain>
    </source>
</reference>
<protein>
    <submittedName>
        <fullName evidence="2">Uncharacterized protein</fullName>
    </submittedName>
</protein>
<dbReference type="PROSITE" id="PS51257">
    <property type="entry name" value="PROKAR_LIPOPROTEIN"/>
    <property type="match status" value="1"/>
</dbReference>
<keyword evidence="3" id="KW-1185">Reference proteome</keyword>
<evidence type="ECO:0000313" key="3">
    <source>
        <dbReference type="Proteomes" id="UP000292424"/>
    </source>
</evidence>
<evidence type="ECO:0000313" key="2">
    <source>
        <dbReference type="EMBL" id="QES89445.1"/>
    </source>
</evidence>
<gene>
    <name evidence="2" type="ORF">E0W69_012480</name>
</gene>
<dbReference type="AlphaFoldDB" id="A0A5P2G1W5"/>
<dbReference type="KEGG" id="arac:E0W69_012480"/>
<keyword evidence="1" id="KW-0812">Transmembrane</keyword>
<accession>A0A5P2G1W5</accession>
<dbReference type="EMBL" id="CP044016">
    <property type="protein sequence ID" value="QES89445.1"/>
    <property type="molecule type" value="Genomic_DNA"/>
</dbReference>
<proteinExistence type="predicted"/>
<dbReference type="RefSeq" id="WP_131330390.1">
    <property type="nucleotide sequence ID" value="NZ_CP044016.1"/>
</dbReference>
<dbReference type="Proteomes" id="UP000292424">
    <property type="component" value="Chromosome"/>
</dbReference>
<keyword evidence="1" id="KW-0472">Membrane</keyword>
<evidence type="ECO:0000256" key="1">
    <source>
        <dbReference type="SAM" id="Phobius"/>
    </source>
</evidence>